<accession>A0A182PZF4</accession>
<dbReference type="EnsemblMetazoa" id="AFAF000051-RA">
    <property type="protein sequence ID" value="AFAF000051-PA"/>
    <property type="gene ID" value="AFAF000051"/>
</dbReference>
<keyword evidence="3" id="KW-1185">Reference proteome</keyword>
<organism evidence="2 3">
    <name type="scientific">Anopheles farauti</name>
    <dbReference type="NCBI Taxonomy" id="69004"/>
    <lineage>
        <taxon>Eukaryota</taxon>
        <taxon>Metazoa</taxon>
        <taxon>Ecdysozoa</taxon>
        <taxon>Arthropoda</taxon>
        <taxon>Hexapoda</taxon>
        <taxon>Insecta</taxon>
        <taxon>Pterygota</taxon>
        <taxon>Neoptera</taxon>
        <taxon>Endopterygota</taxon>
        <taxon>Diptera</taxon>
        <taxon>Nematocera</taxon>
        <taxon>Culicoidea</taxon>
        <taxon>Culicidae</taxon>
        <taxon>Anophelinae</taxon>
        <taxon>Anopheles</taxon>
    </lineage>
</organism>
<proteinExistence type="predicted"/>
<dbReference type="Proteomes" id="UP000075886">
    <property type="component" value="Unassembled WGS sequence"/>
</dbReference>
<protein>
    <submittedName>
        <fullName evidence="2">Uncharacterized protein</fullName>
    </submittedName>
</protein>
<dbReference type="EMBL" id="AXCN02000835">
    <property type="status" value="NOT_ANNOTATED_CDS"/>
    <property type="molecule type" value="Genomic_DNA"/>
</dbReference>
<evidence type="ECO:0000313" key="3">
    <source>
        <dbReference type="Proteomes" id="UP000075886"/>
    </source>
</evidence>
<sequence length="746" mass="81603">MATGRTGRERKATGQVGARERSAQVVDGGRFIVQIQHGGTRTAAVAGGGGGGGGAEDGQLVGVTGTGTGVTVPMVKVGAVRFPQPGRIERVAPGATVLATARPFDRVHQREGRAEGRRGLQLQLAQVGERIRADRATGSGQIGPATEPLRVVDQIRIVAGERMGRRDETLPGGDQTTAPIVVGGRVRQVEGLTDVITSTWFGVFVSVIGMRRNRTSRNSMISRMNSISMTRAALSPTIWRFSNAYPMSRRATWSVKFASANSLESVSCAFVSVSLLRFSKLPCSYTSTRWYALKCELFTSSFPFQYQLTVADGTAELRHSIVAFSPWYAWMKRRTGSISGLQAKSSTCSSPNVLSITRSGPPAQVGAIGYGMLLSVSHSFAARSRQSHTHGFSCSSIPCSRLSVSIVFGRSSDSWLPFSLSECSEPSPSNACGAIVWMLQNDRSSFVRAVTFRNAWLSIFWMWLRASVRSRSDTMCWNAADGTAVSRFTDRSSSTRFVRPANAPSSIWPIRQLRMYSFCRFSRFDRTNVSFEMICRLFPDTSSTCVEWSMFSGIVNRLPLRHSTACLPPFHLHWHADGQFGSPFTGAVVVASRSRSSSGTAMLSLLRPASLCHQRCVSVRNVVLVTTACTAMGKGFSTNWNSSDQVADGVAMVKLFLYGARCLLERGRAVGVASRSREMGNHIEPVGLEGTKKRTAYPNPRRTLFEPVAEGKRYRTEHLLRLLWQTKQDLRAGPSTEKEKPKCHRG</sequence>
<reference evidence="2" key="2">
    <citation type="submission" date="2020-05" db="UniProtKB">
        <authorList>
            <consortium name="EnsemblMetazoa"/>
        </authorList>
    </citation>
    <scope>IDENTIFICATION</scope>
    <source>
        <strain evidence="2">FAR1</strain>
    </source>
</reference>
<feature type="region of interest" description="Disordered" evidence="1">
    <location>
        <begin position="1"/>
        <end position="21"/>
    </location>
</feature>
<evidence type="ECO:0000313" key="2">
    <source>
        <dbReference type="EnsemblMetazoa" id="AFAF000051-PA"/>
    </source>
</evidence>
<dbReference type="VEuPathDB" id="VectorBase:AFAF000051"/>
<evidence type="ECO:0000256" key="1">
    <source>
        <dbReference type="SAM" id="MobiDB-lite"/>
    </source>
</evidence>
<name>A0A182PZF4_9DIPT</name>
<dbReference type="AlphaFoldDB" id="A0A182PZF4"/>
<reference evidence="3" key="1">
    <citation type="submission" date="2014-01" db="EMBL/GenBank/DDBJ databases">
        <title>The Genome Sequence of Anopheles farauti FAR1 (V2).</title>
        <authorList>
            <consortium name="The Broad Institute Genomics Platform"/>
            <person name="Neafsey D.E."/>
            <person name="Besansky N."/>
            <person name="Howell P."/>
            <person name="Walton C."/>
            <person name="Young S.K."/>
            <person name="Zeng Q."/>
            <person name="Gargeya S."/>
            <person name="Fitzgerald M."/>
            <person name="Haas B."/>
            <person name="Abouelleil A."/>
            <person name="Allen A.W."/>
            <person name="Alvarado L."/>
            <person name="Arachchi H.M."/>
            <person name="Berlin A.M."/>
            <person name="Chapman S.B."/>
            <person name="Gainer-Dewar J."/>
            <person name="Goldberg J."/>
            <person name="Griggs A."/>
            <person name="Gujja S."/>
            <person name="Hansen M."/>
            <person name="Howarth C."/>
            <person name="Imamovic A."/>
            <person name="Ireland A."/>
            <person name="Larimer J."/>
            <person name="McCowan C."/>
            <person name="Murphy C."/>
            <person name="Pearson M."/>
            <person name="Poon T.W."/>
            <person name="Priest M."/>
            <person name="Roberts A."/>
            <person name="Saif S."/>
            <person name="Shea T."/>
            <person name="Sisk P."/>
            <person name="Sykes S."/>
            <person name="Wortman J."/>
            <person name="Nusbaum C."/>
            <person name="Birren B."/>
        </authorList>
    </citation>
    <scope>NUCLEOTIDE SEQUENCE [LARGE SCALE GENOMIC DNA]</scope>
    <source>
        <strain evidence="3">FAR1</strain>
    </source>
</reference>